<comment type="caution">
    <text evidence="1">The sequence shown here is derived from an EMBL/GenBank/DDBJ whole genome shotgun (WGS) entry which is preliminary data.</text>
</comment>
<proteinExistence type="predicted"/>
<organism evidence="1 2">
    <name type="scientific">Asticcacaulis currens</name>
    <dbReference type="NCBI Taxonomy" id="2984210"/>
    <lineage>
        <taxon>Bacteria</taxon>
        <taxon>Pseudomonadati</taxon>
        <taxon>Pseudomonadota</taxon>
        <taxon>Alphaproteobacteria</taxon>
        <taxon>Caulobacterales</taxon>
        <taxon>Caulobacteraceae</taxon>
        <taxon>Asticcacaulis</taxon>
    </lineage>
</organism>
<accession>A0ABT5IDS2</accession>
<protein>
    <submittedName>
        <fullName evidence="1">Uncharacterized protein</fullName>
    </submittedName>
</protein>
<reference evidence="1 2" key="1">
    <citation type="submission" date="2023-01" db="EMBL/GenBank/DDBJ databases">
        <title>Novel species of the genus Asticcacaulis isolated from rivers.</title>
        <authorList>
            <person name="Lu H."/>
        </authorList>
    </citation>
    <scope>NUCLEOTIDE SEQUENCE [LARGE SCALE GENOMIC DNA]</scope>
    <source>
        <strain evidence="1 2">DXS10W</strain>
    </source>
</reference>
<dbReference type="EMBL" id="JAQQKW010000004">
    <property type="protein sequence ID" value="MDC7694313.1"/>
    <property type="molecule type" value="Genomic_DNA"/>
</dbReference>
<dbReference type="Proteomes" id="UP001216595">
    <property type="component" value="Unassembled WGS sequence"/>
</dbReference>
<evidence type="ECO:0000313" key="1">
    <source>
        <dbReference type="EMBL" id="MDC7694313.1"/>
    </source>
</evidence>
<keyword evidence="2" id="KW-1185">Reference proteome</keyword>
<name>A0ABT5IDS2_9CAUL</name>
<gene>
    <name evidence="1" type="ORF">PQU94_08470</name>
</gene>
<sequence>MGFDDLVNALDLALCFLQMLGKTFGQLRMGGGARQLRQRLGQLLFGAVDIGQFMDKGVLKRFDLRHIRLRNRGECRMTPRV</sequence>
<evidence type="ECO:0000313" key="2">
    <source>
        <dbReference type="Proteomes" id="UP001216595"/>
    </source>
</evidence>
<dbReference type="RefSeq" id="WP_272741027.1">
    <property type="nucleotide sequence ID" value="NZ_JAQQKW010000004.1"/>
</dbReference>